<comment type="caution">
    <text evidence="10">The sequence shown here is derived from an EMBL/GenBank/DDBJ whole genome shotgun (WGS) entry which is preliminary data.</text>
</comment>
<dbReference type="PANTHER" id="PTHR32071:SF57">
    <property type="entry name" value="C4-DICARBOXYLATE TRANSPORT TRANSCRIPTIONAL REGULATORY PROTEIN DCTD"/>
    <property type="match status" value="1"/>
</dbReference>
<dbReference type="Gene3D" id="1.10.8.60">
    <property type="match status" value="1"/>
</dbReference>
<name>A0A847SI56_9BACT</name>
<keyword evidence="5" id="KW-0010">Activator</keyword>
<dbReference type="SUPFAM" id="SSF52540">
    <property type="entry name" value="P-loop containing nucleoside triphosphate hydrolases"/>
    <property type="match status" value="1"/>
</dbReference>
<evidence type="ECO:0000313" key="10">
    <source>
        <dbReference type="EMBL" id="NLR78437.1"/>
    </source>
</evidence>
<proteinExistence type="predicted"/>
<dbReference type="Gene3D" id="3.40.50.300">
    <property type="entry name" value="P-loop containing nucleotide triphosphate hydrolases"/>
    <property type="match status" value="1"/>
</dbReference>
<dbReference type="Gene3D" id="1.10.10.60">
    <property type="entry name" value="Homeodomain-like"/>
    <property type="match status" value="1"/>
</dbReference>
<feature type="domain" description="Response regulatory" evidence="9">
    <location>
        <begin position="4"/>
        <end position="118"/>
    </location>
</feature>
<dbReference type="FunFam" id="1.10.8.60:FF:000014">
    <property type="entry name" value="DNA-binding transcriptional regulator NtrC"/>
    <property type="match status" value="1"/>
</dbReference>
<keyword evidence="4" id="KW-0238">DNA-binding</keyword>
<dbReference type="PANTHER" id="PTHR32071">
    <property type="entry name" value="TRANSCRIPTIONAL REGULATORY PROTEIN"/>
    <property type="match status" value="1"/>
</dbReference>
<evidence type="ECO:0000256" key="4">
    <source>
        <dbReference type="ARBA" id="ARBA00023125"/>
    </source>
</evidence>
<dbReference type="InterPro" id="IPR025944">
    <property type="entry name" value="Sigma_54_int_dom_CS"/>
</dbReference>
<dbReference type="GO" id="GO:0005524">
    <property type="term" value="F:ATP binding"/>
    <property type="evidence" value="ECO:0007669"/>
    <property type="project" value="UniProtKB-KW"/>
</dbReference>
<dbReference type="Pfam" id="PF00072">
    <property type="entry name" value="Response_reg"/>
    <property type="match status" value="1"/>
</dbReference>
<dbReference type="PROSITE" id="PS00688">
    <property type="entry name" value="SIGMA54_INTERACT_3"/>
    <property type="match status" value="1"/>
</dbReference>
<evidence type="ECO:0000259" key="8">
    <source>
        <dbReference type="PROSITE" id="PS50045"/>
    </source>
</evidence>
<dbReference type="Gene3D" id="3.40.50.2300">
    <property type="match status" value="1"/>
</dbReference>
<dbReference type="PROSITE" id="PS50045">
    <property type="entry name" value="SIGMA54_INTERACT_4"/>
    <property type="match status" value="1"/>
</dbReference>
<evidence type="ECO:0000256" key="7">
    <source>
        <dbReference type="PROSITE-ProRule" id="PRU00169"/>
    </source>
</evidence>
<keyword evidence="6" id="KW-0804">Transcription</keyword>
<dbReference type="GO" id="GO:0043565">
    <property type="term" value="F:sequence-specific DNA binding"/>
    <property type="evidence" value="ECO:0007669"/>
    <property type="project" value="InterPro"/>
</dbReference>
<dbReference type="InterPro" id="IPR025943">
    <property type="entry name" value="Sigma_54_int_dom_ATP-bd_2"/>
</dbReference>
<keyword evidence="3" id="KW-0805">Transcription regulation</keyword>
<dbReference type="InterPro" id="IPR002078">
    <property type="entry name" value="Sigma_54_int"/>
</dbReference>
<dbReference type="CDD" id="cd17534">
    <property type="entry name" value="REC_DC-like"/>
    <property type="match status" value="1"/>
</dbReference>
<dbReference type="InterPro" id="IPR002197">
    <property type="entry name" value="HTH_Fis"/>
</dbReference>
<dbReference type="PROSITE" id="PS50110">
    <property type="entry name" value="RESPONSE_REGULATORY"/>
    <property type="match status" value="1"/>
</dbReference>
<organism evidence="10 11">
    <name type="scientific">Chitinophaga eiseniae</name>
    <dbReference type="NCBI Taxonomy" id="634771"/>
    <lineage>
        <taxon>Bacteria</taxon>
        <taxon>Pseudomonadati</taxon>
        <taxon>Bacteroidota</taxon>
        <taxon>Chitinophagia</taxon>
        <taxon>Chitinophagales</taxon>
        <taxon>Chitinophagaceae</taxon>
        <taxon>Chitinophaga</taxon>
    </lineage>
</organism>
<dbReference type="SUPFAM" id="SSF46689">
    <property type="entry name" value="Homeodomain-like"/>
    <property type="match status" value="1"/>
</dbReference>
<evidence type="ECO:0000313" key="11">
    <source>
        <dbReference type="Proteomes" id="UP000552864"/>
    </source>
</evidence>
<evidence type="ECO:0000256" key="6">
    <source>
        <dbReference type="ARBA" id="ARBA00023163"/>
    </source>
</evidence>
<evidence type="ECO:0000256" key="1">
    <source>
        <dbReference type="ARBA" id="ARBA00022741"/>
    </source>
</evidence>
<dbReference type="PROSITE" id="PS00675">
    <property type="entry name" value="SIGMA54_INTERACT_1"/>
    <property type="match status" value="1"/>
</dbReference>
<dbReference type="FunFam" id="3.40.50.300:FF:000006">
    <property type="entry name" value="DNA-binding transcriptional regulator NtrC"/>
    <property type="match status" value="1"/>
</dbReference>
<keyword evidence="7" id="KW-0597">Phosphoprotein</keyword>
<dbReference type="Pfam" id="PF02954">
    <property type="entry name" value="HTH_8"/>
    <property type="match status" value="1"/>
</dbReference>
<feature type="modified residue" description="4-aspartylphosphate" evidence="7">
    <location>
        <position position="54"/>
    </location>
</feature>
<sequence length="652" mass="73446">MKEEILIVEDQFVEADYLRLMLTRAGYRVIDIARSVNQALLFIQQQRPDFVLLDIFLKGKQTGIDLAWQLQEQGIPFIYLSANSSEDVLNEAKATQPYGFLVKPFRERDLLVTLEIAKYHHQHSLEAKYRKEAQLKTTLNNIVIEPLESEHKFLKIITAIQPHIPFDFAALGFEHTLQPDVSSISFLRVGFNQYQPIGFTELSTITRKTGEELLHLQSNNVSATNVVFYNDEVFDNICGQTSLDKLLANSFHLRSYLCIPINTPGGRSFSFRLYSRRPDAYNAEHTALSEVVRLQLTTCFENILQGGRAHNAVHHAPPALSGHAAVGRPVAFEGIIGKSHLLLNALDMVGEVALMDTSVLILGESGTGKEKIADCIHASSNRKSGPFIKLNCATLPSSLIESELFGHEKGAFTGALEKRIGKFEKANKGTIFLDEIGEMPVELQVKLLRVLQEREIERVGGNDVIKIDVRVIAATNKNLEKEVAEGRFRLDLYYRLNVFPIHIPALRERKEDIPALAYHFMNRYNHKAGKRISGFSDDALKKMMMYDWPGNIRELENLVERQVLLEKGPIIEDVSLPIHRGIPEAPAIDEKRMKTIHENERDYIVAVLKKCNGRIWGSGGAAEILNLPPTTLTSKMKKLGIKKGYISSESEK</sequence>
<evidence type="ECO:0000256" key="5">
    <source>
        <dbReference type="ARBA" id="ARBA00023159"/>
    </source>
</evidence>
<dbReference type="Pfam" id="PF00158">
    <property type="entry name" value="Sigma54_activat"/>
    <property type="match status" value="1"/>
</dbReference>
<dbReference type="AlphaFoldDB" id="A0A847SI56"/>
<dbReference type="GO" id="GO:0006355">
    <property type="term" value="P:regulation of DNA-templated transcription"/>
    <property type="evidence" value="ECO:0007669"/>
    <property type="project" value="InterPro"/>
</dbReference>
<dbReference type="Pfam" id="PF25601">
    <property type="entry name" value="AAA_lid_14"/>
    <property type="match status" value="1"/>
</dbReference>
<evidence type="ECO:0000256" key="2">
    <source>
        <dbReference type="ARBA" id="ARBA00022840"/>
    </source>
</evidence>
<dbReference type="SMART" id="SM00448">
    <property type="entry name" value="REC"/>
    <property type="match status" value="1"/>
</dbReference>
<dbReference type="CDD" id="cd00009">
    <property type="entry name" value="AAA"/>
    <property type="match status" value="1"/>
</dbReference>
<gene>
    <name evidence="10" type="ORF">HGH91_07360</name>
</gene>
<dbReference type="InterPro" id="IPR058031">
    <property type="entry name" value="AAA_lid_NorR"/>
</dbReference>
<dbReference type="InterPro" id="IPR009057">
    <property type="entry name" value="Homeodomain-like_sf"/>
</dbReference>
<dbReference type="PROSITE" id="PS00676">
    <property type="entry name" value="SIGMA54_INTERACT_2"/>
    <property type="match status" value="1"/>
</dbReference>
<dbReference type="SMART" id="SM00382">
    <property type="entry name" value="AAA"/>
    <property type="match status" value="1"/>
</dbReference>
<dbReference type="InterPro" id="IPR011006">
    <property type="entry name" value="CheY-like_superfamily"/>
</dbReference>
<dbReference type="GO" id="GO:0000160">
    <property type="term" value="P:phosphorelay signal transduction system"/>
    <property type="evidence" value="ECO:0007669"/>
    <property type="project" value="InterPro"/>
</dbReference>
<dbReference type="InterPro" id="IPR027417">
    <property type="entry name" value="P-loop_NTPase"/>
</dbReference>
<dbReference type="InterPro" id="IPR001789">
    <property type="entry name" value="Sig_transdc_resp-reg_receiver"/>
</dbReference>
<dbReference type="InterPro" id="IPR025662">
    <property type="entry name" value="Sigma_54_int_dom_ATP-bd_1"/>
</dbReference>
<keyword evidence="11" id="KW-1185">Reference proteome</keyword>
<evidence type="ECO:0000259" key="9">
    <source>
        <dbReference type="PROSITE" id="PS50110"/>
    </source>
</evidence>
<evidence type="ECO:0000256" key="3">
    <source>
        <dbReference type="ARBA" id="ARBA00023015"/>
    </source>
</evidence>
<keyword evidence="1" id="KW-0547">Nucleotide-binding</keyword>
<dbReference type="SUPFAM" id="SSF52172">
    <property type="entry name" value="CheY-like"/>
    <property type="match status" value="1"/>
</dbReference>
<dbReference type="InterPro" id="IPR003593">
    <property type="entry name" value="AAA+_ATPase"/>
</dbReference>
<accession>A0A847SI56</accession>
<dbReference type="EMBL" id="JABAHZ010000001">
    <property type="protein sequence ID" value="NLR78437.1"/>
    <property type="molecule type" value="Genomic_DNA"/>
</dbReference>
<feature type="domain" description="Sigma-54 factor interaction" evidence="8">
    <location>
        <begin position="335"/>
        <end position="564"/>
    </location>
</feature>
<reference evidence="10 11" key="1">
    <citation type="submission" date="2020-04" db="EMBL/GenBank/DDBJ databases">
        <authorList>
            <person name="Yin C."/>
        </authorList>
    </citation>
    <scope>NUCLEOTIDE SEQUENCE [LARGE SCALE GENOMIC DNA]</scope>
    <source>
        <strain evidence="10 11">Ak56</strain>
    </source>
</reference>
<protein>
    <submittedName>
        <fullName evidence="10">Sigma 54-interacting transcriptional regulator</fullName>
    </submittedName>
</protein>
<keyword evidence="2" id="KW-0067">ATP-binding</keyword>
<dbReference type="Proteomes" id="UP000552864">
    <property type="component" value="Unassembled WGS sequence"/>
</dbReference>